<comment type="caution">
    <text evidence="4">The sequence shown here is derived from an EMBL/GenBank/DDBJ whole genome shotgun (WGS) entry which is preliminary data.</text>
</comment>
<dbReference type="EMBL" id="JACWUN010000003">
    <property type="protein sequence ID" value="MBD1399861.1"/>
    <property type="molecule type" value="Genomic_DNA"/>
</dbReference>
<dbReference type="CDD" id="cd06257">
    <property type="entry name" value="DnaJ"/>
    <property type="match status" value="1"/>
</dbReference>
<keyword evidence="5" id="KW-1185">Reference proteome</keyword>
<dbReference type="PANTHER" id="PTHR44145">
    <property type="entry name" value="DNAJ HOMOLOG SUBFAMILY A MEMBER 3, MITOCHONDRIAL"/>
    <property type="match status" value="1"/>
</dbReference>
<sequence length="164" mass="18565">MALDYYKLLGIPPDADQQRIRSAYRSLAKRCHPDTNRGSEAAAELFRQINNAYRILSDPPRRVRYDEERANRNQRQAAAPAVKPASSLDPAQKFSRFVTSLLDAIFTPDAVPVAPTPVRPVVAKPNKTPSFNFFYHRALEKEKPQYCRGSDGVFRKVPRNKPPA</sequence>
<evidence type="ECO:0000256" key="1">
    <source>
        <dbReference type="ARBA" id="ARBA00023186"/>
    </source>
</evidence>
<reference evidence="4" key="1">
    <citation type="submission" date="2020-09" db="EMBL/GenBank/DDBJ databases">
        <title>Pelobacter alkaliphilus sp. nov., a novel anaerobic arsenate-reducing bacterium from terrestrial mud volcano.</title>
        <authorList>
            <person name="Khomyakova M.A."/>
            <person name="Merkel A.Y."/>
            <person name="Slobodkin A.I."/>
        </authorList>
    </citation>
    <scope>NUCLEOTIDE SEQUENCE</scope>
    <source>
        <strain evidence="4">M08fum</strain>
    </source>
</reference>
<dbReference type="Pfam" id="PF00226">
    <property type="entry name" value="DnaJ"/>
    <property type="match status" value="1"/>
</dbReference>
<dbReference type="RefSeq" id="WP_191154126.1">
    <property type="nucleotide sequence ID" value="NZ_JACWUN010000003.1"/>
</dbReference>
<dbReference type="Gene3D" id="1.10.287.110">
    <property type="entry name" value="DnaJ domain"/>
    <property type="match status" value="1"/>
</dbReference>
<dbReference type="Proteomes" id="UP000632828">
    <property type="component" value="Unassembled WGS sequence"/>
</dbReference>
<dbReference type="InterPro" id="IPR001623">
    <property type="entry name" value="DnaJ_domain"/>
</dbReference>
<evidence type="ECO:0000313" key="4">
    <source>
        <dbReference type="EMBL" id="MBD1399861.1"/>
    </source>
</evidence>
<dbReference type="SMART" id="SM00271">
    <property type="entry name" value="DnaJ"/>
    <property type="match status" value="1"/>
</dbReference>
<evidence type="ECO:0000256" key="2">
    <source>
        <dbReference type="SAM" id="MobiDB-lite"/>
    </source>
</evidence>
<proteinExistence type="predicted"/>
<accession>A0A8J6QWH2</accession>
<dbReference type="AlphaFoldDB" id="A0A8J6QWH2"/>
<gene>
    <name evidence="4" type="ORF">ICT70_04175</name>
</gene>
<dbReference type="SUPFAM" id="SSF46565">
    <property type="entry name" value="Chaperone J-domain"/>
    <property type="match status" value="1"/>
</dbReference>
<evidence type="ECO:0000313" key="5">
    <source>
        <dbReference type="Proteomes" id="UP000632828"/>
    </source>
</evidence>
<dbReference type="PRINTS" id="PR00625">
    <property type="entry name" value="JDOMAIN"/>
</dbReference>
<dbReference type="InterPro" id="IPR036869">
    <property type="entry name" value="J_dom_sf"/>
</dbReference>
<feature type="domain" description="J" evidence="3">
    <location>
        <begin position="4"/>
        <end position="69"/>
    </location>
</feature>
<name>A0A8J6QWH2_9BACT</name>
<organism evidence="4 5">
    <name type="scientific">Pelovirga terrestris</name>
    <dbReference type="NCBI Taxonomy" id="2771352"/>
    <lineage>
        <taxon>Bacteria</taxon>
        <taxon>Pseudomonadati</taxon>
        <taxon>Thermodesulfobacteriota</taxon>
        <taxon>Desulfuromonadia</taxon>
        <taxon>Geobacterales</taxon>
        <taxon>Geobacteraceae</taxon>
        <taxon>Pelovirga</taxon>
    </lineage>
</organism>
<dbReference type="PROSITE" id="PS50076">
    <property type="entry name" value="DNAJ_2"/>
    <property type="match status" value="1"/>
</dbReference>
<dbReference type="PANTHER" id="PTHR44145:SF3">
    <property type="entry name" value="DNAJ HOMOLOG SUBFAMILY A MEMBER 3, MITOCHONDRIAL"/>
    <property type="match status" value="1"/>
</dbReference>
<feature type="region of interest" description="Disordered" evidence="2">
    <location>
        <begin position="66"/>
        <end position="87"/>
    </location>
</feature>
<protein>
    <submittedName>
        <fullName evidence="4">J domain-containing protein</fullName>
    </submittedName>
</protein>
<evidence type="ECO:0000259" key="3">
    <source>
        <dbReference type="PROSITE" id="PS50076"/>
    </source>
</evidence>
<dbReference type="InterPro" id="IPR051938">
    <property type="entry name" value="Apopto_cytoskel_mod"/>
</dbReference>
<keyword evidence="1" id="KW-0143">Chaperone</keyword>